<dbReference type="AlphaFoldDB" id="A0A913XCM2"/>
<dbReference type="GO" id="GO:0004833">
    <property type="term" value="F:L-tryptophan 2,3-dioxygenase activity"/>
    <property type="evidence" value="ECO:0007669"/>
    <property type="project" value="TreeGrafter"/>
</dbReference>
<name>A0A913XCM2_EXADI</name>
<evidence type="ECO:0008006" key="7">
    <source>
        <dbReference type="Google" id="ProtNLM"/>
    </source>
</evidence>
<accession>A0A913XCM2</accession>
<dbReference type="PANTHER" id="PTHR28657:SF5">
    <property type="entry name" value="INDOLEAMINE 2,3-DIOXYGENASE"/>
    <property type="match status" value="1"/>
</dbReference>
<dbReference type="KEGG" id="epa:110240490"/>
<keyword evidence="4" id="KW-0349">Heme</keyword>
<evidence type="ECO:0000256" key="3">
    <source>
        <dbReference type="ARBA" id="ARBA00023004"/>
    </source>
</evidence>
<dbReference type="GO" id="GO:0034354">
    <property type="term" value="P:'de novo' NAD+ biosynthetic process from L-tryptophan"/>
    <property type="evidence" value="ECO:0007669"/>
    <property type="project" value="TreeGrafter"/>
</dbReference>
<keyword evidence="2 4" id="KW-0479">Metal-binding</keyword>
<evidence type="ECO:0000313" key="5">
    <source>
        <dbReference type="EnsemblMetazoa" id="XP_020901966.2"/>
    </source>
</evidence>
<dbReference type="GO" id="GO:0033754">
    <property type="term" value="F:indoleamine 2,3-dioxygenase activity"/>
    <property type="evidence" value="ECO:0007669"/>
    <property type="project" value="TreeGrafter"/>
</dbReference>
<dbReference type="Gene3D" id="1.20.58.480">
    <property type="match status" value="1"/>
</dbReference>
<dbReference type="InterPro" id="IPR037217">
    <property type="entry name" value="Trp/Indoleamine_2_3_dOase-like"/>
</dbReference>
<evidence type="ECO:0000256" key="1">
    <source>
        <dbReference type="ARBA" id="ARBA00007119"/>
    </source>
</evidence>
<dbReference type="GO" id="GO:0046872">
    <property type="term" value="F:metal ion binding"/>
    <property type="evidence" value="ECO:0007669"/>
    <property type="project" value="UniProtKB-KW"/>
</dbReference>
<dbReference type="GO" id="GO:0005737">
    <property type="term" value="C:cytoplasm"/>
    <property type="evidence" value="ECO:0007669"/>
    <property type="project" value="TreeGrafter"/>
</dbReference>
<reference evidence="5" key="1">
    <citation type="submission" date="2022-11" db="UniProtKB">
        <authorList>
            <consortium name="EnsemblMetazoa"/>
        </authorList>
    </citation>
    <scope>IDENTIFICATION</scope>
</reference>
<protein>
    <recommendedName>
        <fullName evidence="7">Indoleamine 2,3-dioxygenase</fullName>
    </recommendedName>
</protein>
<dbReference type="InterPro" id="IPR000898">
    <property type="entry name" value="Indolamine_dOase"/>
</dbReference>
<dbReference type="PANTHER" id="PTHR28657">
    <property type="entry name" value="INDOLEAMINE 2,3-DIOXYGENASE"/>
    <property type="match status" value="1"/>
</dbReference>
<dbReference type="RefSeq" id="XP_020901966.2">
    <property type="nucleotide sequence ID" value="XM_021046307.2"/>
</dbReference>
<dbReference type="OMA" id="WHQYSGG"/>
<feature type="binding site" description="proximal binding residue" evidence="4">
    <location>
        <position position="341"/>
    </location>
    <ligand>
        <name>heme b</name>
        <dbReference type="ChEBI" id="CHEBI:60344"/>
    </ligand>
    <ligandPart>
        <name>Fe</name>
        <dbReference type="ChEBI" id="CHEBI:18248"/>
    </ligandPart>
</feature>
<dbReference type="GeneID" id="110240490"/>
<dbReference type="GO" id="GO:0019441">
    <property type="term" value="P:L-tryptophan catabolic process to kynurenine"/>
    <property type="evidence" value="ECO:0007669"/>
    <property type="project" value="InterPro"/>
</dbReference>
<proteinExistence type="inferred from homology"/>
<evidence type="ECO:0000313" key="6">
    <source>
        <dbReference type="Proteomes" id="UP000887567"/>
    </source>
</evidence>
<keyword evidence="6" id="KW-1185">Reference proteome</keyword>
<dbReference type="Pfam" id="PF01231">
    <property type="entry name" value="IDO"/>
    <property type="match status" value="1"/>
</dbReference>
<dbReference type="Proteomes" id="UP000887567">
    <property type="component" value="Unplaced"/>
</dbReference>
<dbReference type="OrthoDB" id="10262710at2759"/>
<dbReference type="GO" id="GO:0020037">
    <property type="term" value="F:heme binding"/>
    <property type="evidence" value="ECO:0007669"/>
    <property type="project" value="InterPro"/>
</dbReference>
<dbReference type="SUPFAM" id="SSF140959">
    <property type="entry name" value="Indolic compounds 2,3-dioxygenase-like"/>
    <property type="match status" value="1"/>
</dbReference>
<comment type="similarity">
    <text evidence="1">Belongs to the indoleamine 2,3-dioxygenase family.</text>
</comment>
<evidence type="ECO:0000256" key="4">
    <source>
        <dbReference type="PIRSR" id="PIRSR600898-1"/>
    </source>
</evidence>
<evidence type="ECO:0000256" key="2">
    <source>
        <dbReference type="ARBA" id="ARBA00022723"/>
    </source>
</evidence>
<sequence>MDGRKLIQLEDYDISPSMGFLLERPLLRLPEYFSPWEKVCDDIPQMIKDGMNARDIMEKLPLLDHSLLSSKEEWYRANLLLITMAHTFVWCQGENEAAKVLPKNIAVPMFSVARHLDMHPVLTHFSQTNCNWRKIGPNESDIELINTITGTKTEQGFFKTGFLVELAFGKGGPKALIKAQQAAFDDDVLQLIDAMKVIHHVIENMKSAFLKVHEMCDPKEYYFVLRPFLSGWGHKGSSLPDGLIYEGVDTKPKKYSGGSAAQCSAFPAIEAILGVTHATENGEEHHLQKMRRYMPPKHRDFITVLENGPSVREYVLKKENQDLTEIFNQSVEALQEFRNAHMRVVARYIISQANRSKEAMGKNAFGSYGTAGADLFSFFKKIRNETAETKLN</sequence>
<keyword evidence="3 4" id="KW-0408">Iron</keyword>
<organism evidence="5 6">
    <name type="scientific">Exaiptasia diaphana</name>
    <name type="common">Tropical sea anemone</name>
    <name type="synonym">Aiptasia pulchella</name>
    <dbReference type="NCBI Taxonomy" id="2652724"/>
    <lineage>
        <taxon>Eukaryota</taxon>
        <taxon>Metazoa</taxon>
        <taxon>Cnidaria</taxon>
        <taxon>Anthozoa</taxon>
        <taxon>Hexacorallia</taxon>
        <taxon>Actiniaria</taxon>
        <taxon>Aiptasiidae</taxon>
        <taxon>Exaiptasia</taxon>
    </lineage>
</organism>
<dbReference type="EnsemblMetazoa" id="XM_021046307.2">
    <property type="protein sequence ID" value="XP_020901966.2"/>
    <property type="gene ID" value="LOC110240490"/>
</dbReference>